<name>A0A438BVB5_VITVI</name>
<feature type="signal peptide" evidence="1">
    <location>
        <begin position="1"/>
        <end position="21"/>
    </location>
</feature>
<dbReference type="Proteomes" id="UP000288805">
    <property type="component" value="Unassembled WGS sequence"/>
</dbReference>
<dbReference type="AlphaFoldDB" id="A0A438BVB5"/>
<protein>
    <submittedName>
        <fullName evidence="2">Uncharacterized protein</fullName>
    </submittedName>
</protein>
<gene>
    <name evidence="2" type="ORF">CK203_072171</name>
</gene>
<evidence type="ECO:0000313" key="3">
    <source>
        <dbReference type="Proteomes" id="UP000288805"/>
    </source>
</evidence>
<evidence type="ECO:0000313" key="2">
    <source>
        <dbReference type="EMBL" id="RVW14912.1"/>
    </source>
</evidence>
<organism evidence="2 3">
    <name type="scientific">Vitis vinifera</name>
    <name type="common">Grape</name>
    <dbReference type="NCBI Taxonomy" id="29760"/>
    <lineage>
        <taxon>Eukaryota</taxon>
        <taxon>Viridiplantae</taxon>
        <taxon>Streptophyta</taxon>
        <taxon>Embryophyta</taxon>
        <taxon>Tracheophyta</taxon>
        <taxon>Spermatophyta</taxon>
        <taxon>Magnoliopsida</taxon>
        <taxon>eudicotyledons</taxon>
        <taxon>Gunneridae</taxon>
        <taxon>Pentapetalae</taxon>
        <taxon>rosids</taxon>
        <taxon>Vitales</taxon>
        <taxon>Vitaceae</taxon>
        <taxon>Viteae</taxon>
        <taxon>Vitis</taxon>
    </lineage>
</organism>
<feature type="chain" id="PRO_5019094960" evidence="1">
    <location>
        <begin position="22"/>
        <end position="116"/>
    </location>
</feature>
<dbReference type="EMBL" id="QGNW01002610">
    <property type="protein sequence ID" value="RVW14912.1"/>
    <property type="molecule type" value="Genomic_DNA"/>
</dbReference>
<keyword evidence="1" id="KW-0732">Signal</keyword>
<dbReference type="Gene3D" id="1.10.10.10">
    <property type="entry name" value="Winged helix-like DNA-binding domain superfamily/Winged helix DNA-binding domain"/>
    <property type="match status" value="1"/>
</dbReference>
<sequence length="116" mass="12884">MPLLRLIVSSAFLLAIPFSLALLSPTMMARSTGFMVWHPCPNTSSQNQDGVSLAPFLHAIQDKVIVDTWNHLKDAVLEGDCHLKGPMEWMRLIMWGRMPGFARFSGPPSGTTTQFL</sequence>
<proteinExistence type="predicted"/>
<evidence type="ECO:0000256" key="1">
    <source>
        <dbReference type="SAM" id="SignalP"/>
    </source>
</evidence>
<comment type="caution">
    <text evidence="2">The sequence shown here is derived from an EMBL/GenBank/DDBJ whole genome shotgun (WGS) entry which is preliminary data.</text>
</comment>
<accession>A0A438BVB5</accession>
<dbReference type="InterPro" id="IPR036388">
    <property type="entry name" value="WH-like_DNA-bd_sf"/>
</dbReference>
<reference evidence="2 3" key="1">
    <citation type="journal article" date="2018" name="PLoS Genet.">
        <title>Population sequencing reveals clonal diversity and ancestral inbreeding in the grapevine cultivar Chardonnay.</title>
        <authorList>
            <person name="Roach M.J."/>
            <person name="Johnson D.L."/>
            <person name="Bohlmann J."/>
            <person name="van Vuuren H.J."/>
            <person name="Jones S.J."/>
            <person name="Pretorius I.S."/>
            <person name="Schmidt S.A."/>
            <person name="Borneman A.R."/>
        </authorList>
    </citation>
    <scope>NUCLEOTIDE SEQUENCE [LARGE SCALE GENOMIC DNA]</scope>
    <source>
        <strain evidence="3">cv. Chardonnay</strain>
        <tissue evidence="2">Leaf</tissue>
    </source>
</reference>